<evidence type="ECO:0000313" key="2">
    <source>
        <dbReference type="Proteomes" id="UP001143856"/>
    </source>
</evidence>
<dbReference type="Proteomes" id="UP001143856">
    <property type="component" value="Unassembled WGS sequence"/>
</dbReference>
<protein>
    <submittedName>
        <fullName evidence="1">Uncharacterized protein</fullName>
    </submittedName>
</protein>
<organism evidence="1 2">
    <name type="scientific">Xylaria curta</name>
    <dbReference type="NCBI Taxonomy" id="42375"/>
    <lineage>
        <taxon>Eukaryota</taxon>
        <taxon>Fungi</taxon>
        <taxon>Dikarya</taxon>
        <taxon>Ascomycota</taxon>
        <taxon>Pezizomycotina</taxon>
        <taxon>Sordariomycetes</taxon>
        <taxon>Xylariomycetidae</taxon>
        <taxon>Xylariales</taxon>
        <taxon>Xylariaceae</taxon>
        <taxon>Xylaria</taxon>
    </lineage>
</organism>
<proteinExistence type="predicted"/>
<keyword evidence="2" id="KW-1185">Reference proteome</keyword>
<comment type="caution">
    <text evidence="1">The sequence shown here is derived from an EMBL/GenBank/DDBJ whole genome shotgun (WGS) entry which is preliminary data.</text>
</comment>
<sequence>MANKLESVWRASTSILGALLAGILTAVGHHLYYASLQGTSPEGDRMIAGYRLSNQTFTTAVGTAFAFVVRAFLLFGVSGAYVQVFWHAATHARKGGNTLEEVDAMFSILSNLFAFRQGSVWWKYPMLLIIAFIAWLLPIAFIIPPGSISVMFAPAATSALETVPNFDFASLRYVDSMPRVGTTPVDMADGSHDVWYKYGYNGPSTEVQKVANAVAVGGTILPIAPPAANSSWQLDFYGPSISCRLMNNDTRIQVESHIAHWLWGRFLYCISCHCKEPIGYFAWSNDEGDETNPFKQDNETLKMSQVGSSSFLAVIPDHVALDGTGDDICTKANLTTKFYPLGPGNRTFLQCDLRNASYHAAFSYETGKQSIAVQVEHMEVVPTMNMITLPNISDPASGPYIVNASLLQHLSYTAVADAFWQLIKGSVLNGLKDRELRIDTKISSTVLLDTPELSFLSSRDWDSPLPSTLQGELWYTNTSTGQSLSSPRNVQLGESLQNALEEMFQNITISLISSELLQPIYQYSSRELWIAYGVAIVVSAVASLLGLLTSFLSNASYSNGFSSVYRTAHNSRLDVTMQAEDMKGTDPLPRYLAKATLYITNPASIAQPMPGDEHRVAPATATKQSSEALIKRDTETAEGEDTEPQAVDHSNAESYVSSNQRITVG</sequence>
<reference evidence="1" key="1">
    <citation type="submission" date="2022-10" db="EMBL/GenBank/DDBJ databases">
        <title>Genome Sequence of Xylaria curta.</title>
        <authorList>
            <person name="Buettner E."/>
        </authorList>
    </citation>
    <scope>NUCLEOTIDE SEQUENCE</scope>
    <source>
        <strain evidence="1">Babe10</strain>
    </source>
</reference>
<name>A0ACC1P6W2_9PEZI</name>
<accession>A0ACC1P6W2</accession>
<evidence type="ECO:0000313" key="1">
    <source>
        <dbReference type="EMBL" id="KAJ2987773.1"/>
    </source>
</evidence>
<dbReference type="EMBL" id="JAPDGR010000742">
    <property type="protein sequence ID" value="KAJ2987773.1"/>
    <property type="molecule type" value="Genomic_DNA"/>
</dbReference>
<gene>
    <name evidence="1" type="ORF">NUW58_g4324</name>
</gene>